<comment type="caution">
    <text evidence="7">The sequence shown here is derived from an EMBL/GenBank/DDBJ whole genome shotgun (WGS) entry which is preliminary data.</text>
</comment>
<sequence length="1090" mass="124624">MNEAFSQSPLEKVKFSRIAAALSNPHVSSILQDSRGFLWIGTEDGLNRFDGYEITVYRNIPNDTTSLSKNVILKLFEDKRGVLWVSTSSGGLHIYNREQDNFKRLPQYSFDCEVAEFHEDDTSVWIAGLRHDKAFAEQISKRNGRNQYYELLNSRNPVHALIPASDHEFWVGVRGVGLFRWNLKEKYIRQQGPPIRLQRAVKDGNNNLWVAARGGVQKYDIARNKYILYNSGTTPALPIDDVLNVCMDRNYLWIGTENGGLCRLNTITNELLTFQASKNDPESLPDNSIHALYKDREGRVWVGTFSNGVAVIDRMHEKFMEVDIPMENNNVKAIILDSKNRLWVGTEGGLIMKSASGIKYYKHTTAKESLQANPVLAIYEDTQQRIWIGTWGGGLNRYDEVHDNFVHYMPDEKRRGSLSNPNVFAISQSSKTHEILVGTYDGLNVLSDERAGTFEYIRERQFEFNNYIHTIYEDKKGNIWIGTIEELLQYDPAKKSLTRFETATHPDSVQVSGLCTSIFEDSQGRLWVGTRKGLHLLINGTFKKRYTTRDGLRNNMIQAMLEDDHGNLWLSTSAGISRFNPDTGIFRNYDVADGLPSNDYKANASLRYRNNQFLFGGKGITVFNPDSVRDNLFAPGVFITELGILNEPVRPGDLGGILQRQISETKILTLPPEYNFFSLKYVALNFTAPDKNQYAYKLEGFHSDWNYVGDQRSVMFTNLDPNIYTFRVKASNNDGVWNEQGATLVIRILPPWWGTWWAKLTGIFVLTAVAVAIYKLRVRNIKRHNRMLELQVQKRTEELEQQNEELIQSQEEISAQRDIVSAQNVELQKARETIEKQNEEITLRNETLEAQVEERTRDLVEYNQQLEQFAFISAHNLRAPVARILGLGHILNICHNDLKEAMMIVDKIVFTTEELDRVVKDLNTVLEARRNSASVIAPVNLEEELRLIKINMEKEIQDTQTIFVEDFSNGATVWTVKAYLDSILLNLIGNAIKYRHPERKPVVSIRSEVKDNYFHVTIQDNGLGMDTALYKDKIFTLYRRFHLHIEGKGMGLYLVKTQMTAMGGKVDVESKPDEGSTFHLFFKHTPGAGG</sequence>
<dbReference type="InterPro" id="IPR005467">
    <property type="entry name" value="His_kinase_dom"/>
</dbReference>
<dbReference type="EMBL" id="JBHTKA010000015">
    <property type="protein sequence ID" value="MFD1003081.1"/>
    <property type="molecule type" value="Genomic_DNA"/>
</dbReference>
<evidence type="ECO:0000313" key="8">
    <source>
        <dbReference type="Proteomes" id="UP001597112"/>
    </source>
</evidence>
<dbReference type="SUPFAM" id="SSF63829">
    <property type="entry name" value="Calcium-dependent phosphotriesterase"/>
    <property type="match status" value="2"/>
</dbReference>
<dbReference type="PRINTS" id="PR00344">
    <property type="entry name" value="BCTRLSENSOR"/>
</dbReference>
<dbReference type="InterPro" id="IPR036097">
    <property type="entry name" value="HisK_dim/P_sf"/>
</dbReference>
<keyword evidence="8" id="KW-1185">Reference proteome</keyword>
<keyword evidence="5" id="KW-0472">Membrane</keyword>
<gene>
    <name evidence="7" type="ORF">ACFQ21_27395</name>
</gene>
<protein>
    <recommendedName>
        <fullName evidence="2">histidine kinase</fullName>
        <ecNumber evidence="2">2.7.13.3</ecNumber>
    </recommendedName>
</protein>
<keyword evidence="5" id="KW-1133">Transmembrane helix</keyword>
<feature type="transmembrane region" description="Helical" evidence="5">
    <location>
        <begin position="756"/>
        <end position="776"/>
    </location>
</feature>
<dbReference type="InterPro" id="IPR013783">
    <property type="entry name" value="Ig-like_fold"/>
</dbReference>
<proteinExistence type="predicted"/>
<dbReference type="InterPro" id="IPR003594">
    <property type="entry name" value="HATPase_dom"/>
</dbReference>
<evidence type="ECO:0000256" key="3">
    <source>
        <dbReference type="ARBA" id="ARBA00022553"/>
    </source>
</evidence>
<dbReference type="SUPFAM" id="SSF55874">
    <property type="entry name" value="ATPase domain of HSP90 chaperone/DNA topoisomerase II/histidine kinase"/>
    <property type="match status" value="1"/>
</dbReference>
<dbReference type="InterPro" id="IPR011110">
    <property type="entry name" value="Reg_prop"/>
</dbReference>
<dbReference type="InterPro" id="IPR036116">
    <property type="entry name" value="FN3_sf"/>
</dbReference>
<dbReference type="Gene3D" id="3.30.565.10">
    <property type="entry name" value="Histidine kinase-like ATPase, C-terminal domain"/>
    <property type="match status" value="1"/>
</dbReference>
<dbReference type="SUPFAM" id="SSF47384">
    <property type="entry name" value="Homodimeric domain of signal transducing histidine kinase"/>
    <property type="match status" value="1"/>
</dbReference>
<dbReference type="InterPro" id="IPR011123">
    <property type="entry name" value="Y_Y_Y"/>
</dbReference>
<reference evidence="8" key="1">
    <citation type="journal article" date="2019" name="Int. J. Syst. Evol. Microbiol.">
        <title>The Global Catalogue of Microorganisms (GCM) 10K type strain sequencing project: providing services to taxonomists for standard genome sequencing and annotation.</title>
        <authorList>
            <consortium name="The Broad Institute Genomics Platform"/>
            <consortium name="The Broad Institute Genome Sequencing Center for Infectious Disease"/>
            <person name="Wu L."/>
            <person name="Ma J."/>
        </authorList>
    </citation>
    <scope>NUCLEOTIDE SEQUENCE [LARGE SCALE GENOMIC DNA]</scope>
    <source>
        <strain evidence="8">CCUG 58938</strain>
    </source>
</reference>
<dbReference type="Gene3D" id="2.130.10.10">
    <property type="entry name" value="YVTN repeat-like/Quinoprotein amine dehydrogenase"/>
    <property type="match status" value="4"/>
</dbReference>
<dbReference type="PANTHER" id="PTHR43547">
    <property type="entry name" value="TWO-COMPONENT HISTIDINE KINASE"/>
    <property type="match status" value="1"/>
</dbReference>
<feature type="domain" description="Histidine kinase" evidence="6">
    <location>
        <begin position="872"/>
        <end position="1086"/>
    </location>
</feature>
<dbReference type="Pfam" id="PF07494">
    <property type="entry name" value="Reg_prop"/>
    <property type="match status" value="8"/>
</dbReference>
<dbReference type="PANTHER" id="PTHR43547:SF2">
    <property type="entry name" value="HYBRID SIGNAL TRANSDUCTION HISTIDINE KINASE C"/>
    <property type="match status" value="1"/>
</dbReference>
<dbReference type="RefSeq" id="WP_377585224.1">
    <property type="nucleotide sequence ID" value="NZ_JBHTKA010000015.1"/>
</dbReference>
<dbReference type="SUPFAM" id="SSF49265">
    <property type="entry name" value="Fibronectin type III"/>
    <property type="match status" value="1"/>
</dbReference>
<dbReference type="InterPro" id="IPR036890">
    <property type="entry name" value="HATPase_C_sf"/>
</dbReference>
<dbReference type="PROSITE" id="PS50109">
    <property type="entry name" value="HIS_KIN"/>
    <property type="match status" value="1"/>
</dbReference>
<dbReference type="EC" id="2.7.13.3" evidence="2"/>
<evidence type="ECO:0000259" key="6">
    <source>
        <dbReference type="PROSITE" id="PS50109"/>
    </source>
</evidence>
<evidence type="ECO:0000313" key="7">
    <source>
        <dbReference type="EMBL" id="MFD1003081.1"/>
    </source>
</evidence>
<evidence type="ECO:0000256" key="4">
    <source>
        <dbReference type="SAM" id="Coils"/>
    </source>
</evidence>
<organism evidence="7 8">
    <name type="scientific">Ohtaekwangia kribbensis</name>
    <dbReference type="NCBI Taxonomy" id="688913"/>
    <lineage>
        <taxon>Bacteria</taxon>
        <taxon>Pseudomonadati</taxon>
        <taxon>Bacteroidota</taxon>
        <taxon>Cytophagia</taxon>
        <taxon>Cytophagales</taxon>
        <taxon>Fulvivirgaceae</taxon>
        <taxon>Ohtaekwangia</taxon>
    </lineage>
</organism>
<keyword evidence="5" id="KW-0812">Transmembrane</keyword>
<dbReference type="Proteomes" id="UP001597112">
    <property type="component" value="Unassembled WGS sequence"/>
</dbReference>
<name>A0ABW3KCZ0_9BACT</name>
<keyword evidence="3" id="KW-0597">Phosphoprotein</keyword>
<dbReference type="InterPro" id="IPR015943">
    <property type="entry name" value="WD40/YVTN_repeat-like_dom_sf"/>
</dbReference>
<evidence type="ECO:0000256" key="2">
    <source>
        <dbReference type="ARBA" id="ARBA00012438"/>
    </source>
</evidence>
<accession>A0ABW3KCZ0</accession>
<evidence type="ECO:0000256" key="5">
    <source>
        <dbReference type="SAM" id="Phobius"/>
    </source>
</evidence>
<dbReference type="SUPFAM" id="SSF50998">
    <property type="entry name" value="Quinoprotein alcohol dehydrogenase-like"/>
    <property type="match status" value="1"/>
</dbReference>
<dbReference type="InterPro" id="IPR011047">
    <property type="entry name" value="Quinoprotein_ADH-like_sf"/>
</dbReference>
<dbReference type="SMART" id="SM00387">
    <property type="entry name" value="HATPase_c"/>
    <property type="match status" value="1"/>
</dbReference>
<evidence type="ECO:0000256" key="1">
    <source>
        <dbReference type="ARBA" id="ARBA00000085"/>
    </source>
</evidence>
<feature type="coiled-coil region" evidence="4">
    <location>
        <begin position="785"/>
        <end position="865"/>
    </location>
</feature>
<dbReference type="Gene3D" id="1.10.287.130">
    <property type="match status" value="1"/>
</dbReference>
<dbReference type="Pfam" id="PF02518">
    <property type="entry name" value="HATPase_c"/>
    <property type="match status" value="1"/>
</dbReference>
<comment type="catalytic activity">
    <reaction evidence="1">
        <text>ATP + protein L-histidine = ADP + protein N-phospho-L-histidine.</text>
        <dbReference type="EC" id="2.7.13.3"/>
    </reaction>
</comment>
<dbReference type="InterPro" id="IPR004358">
    <property type="entry name" value="Sig_transdc_His_kin-like_C"/>
</dbReference>
<dbReference type="Gene3D" id="2.60.40.10">
    <property type="entry name" value="Immunoglobulins"/>
    <property type="match status" value="1"/>
</dbReference>
<keyword evidence="4" id="KW-0175">Coiled coil</keyword>
<dbReference type="Pfam" id="PF07495">
    <property type="entry name" value="Y_Y_Y"/>
    <property type="match status" value="1"/>
</dbReference>